<evidence type="ECO:0000256" key="2">
    <source>
        <dbReference type="ARBA" id="ARBA00022801"/>
    </source>
</evidence>
<feature type="binding site" evidence="3">
    <location>
        <position position="256"/>
    </location>
    <ligand>
        <name>Mg(2+)</name>
        <dbReference type="ChEBI" id="CHEBI:18420"/>
        <label>1</label>
    </ligand>
</feature>
<dbReference type="OrthoDB" id="9798107at2"/>
<sequence length="307" mass="32867">MATIQRFLALLMPGCLLGGAVGDALGAPIEFMSRSDILHQLGSDGITQYAPAYGGLGTITDDTQMTLFTAEGLMRGWIQEYMKGHGEYSKNTALAYLRWLVTQGIRPECIMETPDTGGLIQCIALHHRRAPGNTCLSALQTMSFPGEYAIDNSKGCGGVMRFAPVGLFTWGRRQHMSLQSAFQLGADLAALTHGYPTGFLTEGVLAVMIHQLVEGTTMVNAVNAEETLAISVYCALVARDFRESVILAVNHDGDSDSTGAIAGNLLGTLHGVASIPNAWLEPLELRDVITAMADDLHSSPNWHVSDG</sequence>
<dbReference type="InterPro" id="IPR036705">
    <property type="entry name" value="Ribosyl_crysJ1_sf"/>
</dbReference>
<name>A0A5A9VYP6_9GAMM</name>
<feature type="binding site" evidence="3">
    <location>
        <position position="254"/>
    </location>
    <ligand>
        <name>Mg(2+)</name>
        <dbReference type="ChEBI" id="CHEBI:18420"/>
        <label>1</label>
    </ligand>
</feature>
<feature type="binding site" evidence="3">
    <location>
        <position position="61"/>
    </location>
    <ligand>
        <name>Mg(2+)</name>
        <dbReference type="ChEBI" id="CHEBI:18420"/>
        <label>1</label>
    </ligand>
</feature>
<comment type="caution">
    <text evidence="4">The sequence shown here is derived from an EMBL/GenBank/DDBJ whole genome shotgun (WGS) entry which is preliminary data.</text>
</comment>
<dbReference type="GO" id="GO:0046872">
    <property type="term" value="F:metal ion binding"/>
    <property type="evidence" value="ECO:0007669"/>
    <property type="project" value="UniProtKB-KW"/>
</dbReference>
<dbReference type="GO" id="GO:0016787">
    <property type="term" value="F:hydrolase activity"/>
    <property type="evidence" value="ECO:0007669"/>
    <property type="project" value="UniProtKB-KW"/>
</dbReference>
<feature type="binding site" evidence="3">
    <location>
        <position position="62"/>
    </location>
    <ligand>
        <name>Mg(2+)</name>
        <dbReference type="ChEBI" id="CHEBI:18420"/>
        <label>1</label>
    </ligand>
</feature>
<reference evidence="4 5" key="1">
    <citation type="submission" date="2019-03" db="EMBL/GenBank/DDBJ databases">
        <title>Nitrincola sp. nov. isolated from an Indian soda lake.</title>
        <authorList>
            <person name="Joshi A."/>
            <person name="Thite S.V."/>
            <person name="Joseph N."/>
            <person name="Dhotre D."/>
            <person name="Moorthy M."/>
            <person name="Shouche Y.S."/>
        </authorList>
    </citation>
    <scope>NUCLEOTIDE SEQUENCE [LARGE SCALE GENOMIC DNA]</scope>
    <source>
        <strain evidence="4 5">MEB193</strain>
    </source>
</reference>
<comment type="cofactor">
    <cofactor evidence="3">
        <name>Mg(2+)</name>
        <dbReference type="ChEBI" id="CHEBI:18420"/>
    </cofactor>
    <text evidence="3">Binds 2 magnesium ions per subunit.</text>
</comment>
<feature type="binding site" evidence="3">
    <location>
        <position position="257"/>
    </location>
    <ligand>
        <name>Mg(2+)</name>
        <dbReference type="ChEBI" id="CHEBI:18420"/>
        <label>1</label>
    </ligand>
</feature>
<keyword evidence="5" id="KW-1185">Reference proteome</keyword>
<dbReference type="PANTHER" id="PTHR16222">
    <property type="entry name" value="ADP-RIBOSYLGLYCOHYDROLASE"/>
    <property type="match status" value="1"/>
</dbReference>
<dbReference type="Proteomes" id="UP000325302">
    <property type="component" value="Unassembled WGS sequence"/>
</dbReference>
<evidence type="ECO:0000313" key="5">
    <source>
        <dbReference type="Proteomes" id="UP000325302"/>
    </source>
</evidence>
<dbReference type="EMBL" id="SMRS01000015">
    <property type="protein sequence ID" value="KAA0873513.1"/>
    <property type="molecule type" value="Genomic_DNA"/>
</dbReference>
<dbReference type="PANTHER" id="PTHR16222:SF24">
    <property type="entry name" value="ADP-RIBOSYLHYDROLASE ARH3"/>
    <property type="match status" value="1"/>
</dbReference>
<keyword evidence="3" id="KW-0479">Metal-binding</keyword>
<dbReference type="AlphaFoldDB" id="A0A5A9VYP6"/>
<evidence type="ECO:0000256" key="1">
    <source>
        <dbReference type="ARBA" id="ARBA00010702"/>
    </source>
</evidence>
<gene>
    <name evidence="4" type="ORF">E1H14_12975</name>
</gene>
<evidence type="ECO:0000256" key="3">
    <source>
        <dbReference type="PIRSR" id="PIRSR605502-1"/>
    </source>
</evidence>
<accession>A0A5A9VYP6</accession>
<dbReference type="InterPro" id="IPR050792">
    <property type="entry name" value="ADP-ribosylglycohydrolase"/>
</dbReference>
<dbReference type="Gene3D" id="1.10.4080.10">
    <property type="entry name" value="ADP-ribosylation/Crystallin J1"/>
    <property type="match status" value="2"/>
</dbReference>
<keyword evidence="3" id="KW-0460">Magnesium</keyword>
<protein>
    <submittedName>
        <fullName evidence="4">ADP-ribosylglycohydrolase family protein</fullName>
    </submittedName>
</protein>
<evidence type="ECO:0000313" key="4">
    <source>
        <dbReference type="EMBL" id="KAA0873513.1"/>
    </source>
</evidence>
<feature type="binding site" evidence="3">
    <location>
        <position position="60"/>
    </location>
    <ligand>
        <name>Mg(2+)</name>
        <dbReference type="ChEBI" id="CHEBI:18420"/>
        <label>1</label>
    </ligand>
</feature>
<comment type="similarity">
    <text evidence="1">Belongs to the ADP-ribosylglycohydrolase family.</text>
</comment>
<dbReference type="RefSeq" id="WP_149391912.1">
    <property type="nucleotide sequence ID" value="NZ_SMRS01000015.1"/>
</dbReference>
<organism evidence="4 5">
    <name type="scientific">Nitrincola tapanii</name>
    <dbReference type="NCBI Taxonomy" id="1708751"/>
    <lineage>
        <taxon>Bacteria</taxon>
        <taxon>Pseudomonadati</taxon>
        <taxon>Pseudomonadota</taxon>
        <taxon>Gammaproteobacteria</taxon>
        <taxon>Oceanospirillales</taxon>
        <taxon>Oceanospirillaceae</taxon>
        <taxon>Nitrincola</taxon>
    </lineage>
</organism>
<dbReference type="InterPro" id="IPR005502">
    <property type="entry name" value="Ribosyl_crysJ1"/>
</dbReference>
<keyword evidence="2 4" id="KW-0378">Hydrolase</keyword>
<dbReference type="SUPFAM" id="SSF101478">
    <property type="entry name" value="ADP-ribosylglycohydrolase"/>
    <property type="match status" value="1"/>
</dbReference>
<dbReference type="Pfam" id="PF03747">
    <property type="entry name" value="ADP_ribosyl_GH"/>
    <property type="match status" value="1"/>
</dbReference>
<proteinExistence type="inferred from homology"/>